<evidence type="ECO:0000259" key="3">
    <source>
        <dbReference type="Pfam" id="PF13843"/>
    </source>
</evidence>
<feature type="non-terminal residue" evidence="4">
    <location>
        <position position="1"/>
    </location>
</feature>
<protein>
    <recommendedName>
        <fullName evidence="3">PiggyBac transposable element-derived protein domain-containing protein</fullName>
    </recommendedName>
</protein>
<evidence type="ECO:0000256" key="1">
    <source>
        <dbReference type="SAM" id="MobiDB-lite"/>
    </source>
</evidence>
<accession>A0A835L2B8</accession>
<keyword evidence="5" id="KW-1185">Reference proteome</keyword>
<dbReference type="PANTHER" id="PTHR46599:SF3">
    <property type="entry name" value="PIGGYBAC TRANSPOSABLE ELEMENT-DERIVED PROTEIN 4"/>
    <property type="match status" value="1"/>
</dbReference>
<organism evidence="4 5">
    <name type="scientific">Spodoptera exigua</name>
    <name type="common">Beet armyworm</name>
    <name type="synonym">Noctua fulgens</name>
    <dbReference type="NCBI Taxonomy" id="7107"/>
    <lineage>
        <taxon>Eukaryota</taxon>
        <taxon>Metazoa</taxon>
        <taxon>Ecdysozoa</taxon>
        <taxon>Arthropoda</taxon>
        <taxon>Hexapoda</taxon>
        <taxon>Insecta</taxon>
        <taxon>Pterygota</taxon>
        <taxon>Neoptera</taxon>
        <taxon>Endopterygota</taxon>
        <taxon>Lepidoptera</taxon>
        <taxon>Glossata</taxon>
        <taxon>Ditrysia</taxon>
        <taxon>Noctuoidea</taxon>
        <taxon>Noctuidae</taxon>
        <taxon>Amphipyrinae</taxon>
        <taxon>Spodoptera</taxon>
    </lineage>
</organism>
<dbReference type="Proteomes" id="UP000648187">
    <property type="component" value="Unassembled WGS sequence"/>
</dbReference>
<dbReference type="EMBL" id="JACKWZ010000685">
    <property type="protein sequence ID" value="KAF9405770.1"/>
    <property type="molecule type" value="Genomic_DNA"/>
</dbReference>
<feature type="transmembrane region" description="Helical" evidence="2">
    <location>
        <begin position="281"/>
        <end position="299"/>
    </location>
</feature>
<reference evidence="4" key="1">
    <citation type="submission" date="2020-08" db="EMBL/GenBank/DDBJ databases">
        <title>Spodoptera exigua strain:BAW_Kor-Di-RS1 Genome sequencing and assembly.</title>
        <authorList>
            <person name="Kim J."/>
            <person name="Nam H.Y."/>
            <person name="Kwon M."/>
            <person name="Choi J.H."/>
            <person name="Cho S.R."/>
            <person name="Kim G.-H."/>
        </authorList>
    </citation>
    <scope>NUCLEOTIDE SEQUENCE</scope>
    <source>
        <strain evidence="4">BAW_Kor-Di-RS1</strain>
        <tissue evidence="4">Whole-body</tissue>
    </source>
</reference>
<gene>
    <name evidence="4" type="ORF">HW555_013630</name>
</gene>
<evidence type="ECO:0000256" key="2">
    <source>
        <dbReference type="SAM" id="Phobius"/>
    </source>
</evidence>
<dbReference type="InterPro" id="IPR029526">
    <property type="entry name" value="PGBD"/>
</dbReference>
<evidence type="ECO:0000313" key="5">
    <source>
        <dbReference type="Proteomes" id="UP000648187"/>
    </source>
</evidence>
<feature type="compositionally biased region" description="Basic residues" evidence="1">
    <location>
        <begin position="381"/>
        <end position="392"/>
    </location>
</feature>
<evidence type="ECO:0000313" key="4">
    <source>
        <dbReference type="EMBL" id="KAF9405770.1"/>
    </source>
</evidence>
<sequence>MDARKERKVLTKKLLEEAVQNLDDLSDLSGSDSEDDSCFINSIHSPSDSYLNQIDDNLIEQRLEHIFGFGLTGDEQEPPTPPMQTQQMSTDALLTVLDETSHFTNTPKTDNRLLPTHLGTETEQCYDQPSDVHTFNEVQQHFDVIDVPMEEFLANDGQESETNNEVRRDRSQPRVWEIKSETHEVPLFEKRFKPKANDTHKTSPLTIKWLDTKEVTVLTTAHQPLDTRIIKRTQKDGSRADILYPAAIASYTLSMGGVDLFDHFRSSYPIIRKSRKYWMRLFFFLFDASIINAYITYNYSHVPTLHGHRDFRLRFFFLINLTMPLSGAERQKRYREKLKLERPQEYENQRKKNLEKIKSKKKKNSELTPEEAEQRREEWRKNKRTSRQKQKRNKENSTEGFEGLSQNVKGNNELETEKSLDDIPKEVMNDPKIEAAHESSLNFASEIFEGLINVEEPFDLNSIDINNLTFTFEENDDNIHRGKLDTEDSWQLTTLENQQVTTSSCAQKGLLGSNGA</sequence>
<proteinExistence type="predicted"/>
<keyword evidence="2" id="KW-0472">Membrane</keyword>
<keyword evidence="2" id="KW-0812">Transmembrane</keyword>
<feature type="domain" description="PiggyBac transposable element-derived protein" evidence="3">
    <location>
        <begin position="205"/>
        <end position="294"/>
    </location>
</feature>
<dbReference type="Pfam" id="PF13843">
    <property type="entry name" value="DDE_Tnp_1_7"/>
    <property type="match status" value="1"/>
</dbReference>
<name>A0A835L2B8_SPOEX</name>
<comment type="caution">
    <text evidence="4">The sequence shown here is derived from an EMBL/GenBank/DDBJ whole genome shotgun (WGS) entry which is preliminary data.</text>
</comment>
<dbReference type="PANTHER" id="PTHR46599">
    <property type="entry name" value="PIGGYBAC TRANSPOSABLE ELEMENT-DERIVED PROTEIN 4"/>
    <property type="match status" value="1"/>
</dbReference>
<feature type="region of interest" description="Disordered" evidence="1">
    <location>
        <begin position="340"/>
        <end position="420"/>
    </location>
</feature>
<keyword evidence="2" id="KW-1133">Transmembrane helix</keyword>
<dbReference type="AlphaFoldDB" id="A0A835L2B8"/>
<feature type="compositionally biased region" description="Basic and acidic residues" evidence="1">
    <location>
        <begin position="340"/>
        <end position="357"/>
    </location>
</feature>